<evidence type="ECO:0000313" key="3">
    <source>
        <dbReference type="Proteomes" id="UP000633365"/>
    </source>
</evidence>
<dbReference type="RefSeq" id="WP_201427816.1">
    <property type="nucleotide sequence ID" value="NZ_JAEQMG010000105.1"/>
</dbReference>
<dbReference type="SUPFAM" id="SSF52266">
    <property type="entry name" value="SGNH hydrolase"/>
    <property type="match status" value="1"/>
</dbReference>
<reference evidence="2" key="1">
    <citation type="submission" date="2021-01" db="EMBL/GenBank/DDBJ databases">
        <title>Genome public.</title>
        <authorList>
            <person name="Liu C."/>
            <person name="Sun Q."/>
        </authorList>
    </citation>
    <scope>NUCLEOTIDE SEQUENCE</scope>
    <source>
        <strain evidence="2">M6</strain>
    </source>
</reference>
<proteinExistence type="predicted"/>
<dbReference type="PANTHER" id="PTHR30383">
    <property type="entry name" value="THIOESTERASE 1/PROTEASE 1/LYSOPHOSPHOLIPASE L1"/>
    <property type="match status" value="1"/>
</dbReference>
<dbReference type="Pfam" id="PF13472">
    <property type="entry name" value="Lipase_GDSL_2"/>
    <property type="match status" value="1"/>
</dbReference>
<accession>A0A934WSB8</accession>
<organism evidence="2 3">
    <name type="scientific">Ruminococcus difficilis</name>
    <dbReference type="NCBI Taxonomy" id="2763069"/>
    <lineage>
        <taxon>Bacteria</taxon>
        <taxon>Bacillati</taxon>
        <taxon>Bacillota</taxon>
        <taxon>Clostridia</taxon>
        <taxon>Eubacteriales</taxon>
        <taxon>Oscillospiraceae</taxon>
        <taxon>Ruminococcus</taxon>
    </lineage>
</organism>
<keyword evidence="3" id="KW-1185">Reference proteome</keyword>
<sequence>MKRILVFGDSNTWGFDPERFDRYPEEVRWTSLLQNDLSNDALILEEGLNGRTTAFDDPGCAGRNGLAALPAILEANQPLDAAVIMLGTNDCKSVFHATSEQITAGMEKCLTKILDYVSAENILLISPFYLGEAALNFGNDERSLAVSRELKEAYKALSDKYGTAFLAASDVTEAGKVDGQHLTPEGHRALYEAVLKVMKKRL</sequence>
<dbReference type="AlphaFoldDB" id="A0A934WSB8"/>
<protein>
    <submittedName>
        <fullName evidence="2">Arylesterase</fullName>
    </submittedName>
</protein>
<evidence type="ECO:0000313" key="2">
    <source>
        <dbReference type="EMBL" id="MBK6089019.1"/>
    </source>
</evidence>
<dbReference type="Gene3D" id="3.40.50.1110">
    <property type="entry name" value="SGNH hydrolase"/>
    <property type="match status" value="1"/>
</dbReference>
<dbReference type="PANTHER" id="PTHR30383:SF29">
    <property type="entry name" value="SGNH HYDROLASE-TYPE ESTERASE DOMAIN-CONTAINING PROTEIN"/>
    <property type="match status" value="1"/>
</dbReference>
<dbReference type="InterPro" id="IPR036514">
    <property type="entry name" value="SGNH_hydro_sf"/>
</dbReference>
<dbReference type="InterPro" id="IPR051532">
    <property type="entry name" value="Ester_Hydrolysis_Enzymes"/>
</dbReference>
<feature type="domain" description="SGNH hydrolase-type esterase" evidence="1">
    <location>
        <begin position="6"/>
        <end position="189"/>
    </location>
</feature>
<name>A0A934WSB8_9FIRM</name>
<dbReference type="Proteomes" id="UP000633365">
    <property type="component" value="Unassembled WGS sequence"/>
</dbReference>
<dbReference type="EMBL" id="JAEQMG010000105">
    <property type="protein sequence ID" value="MBK6089019.1"/>
    <property type="molecule type" value="Genomic_DNA"/>
</dbReference>
<gene>
    <name evidence="2" type="ORF">JKK62_10260</name>
</gene>
<comment type="caution">
    <text evidence="2">The sequence shown here is derived from an EMBL/GenBank/DDBJ whole genome shotgun (WGS) entry which is preliminary data.</text>
</comment>
<evidence type="ECO:0000259" key="1">
    <source>
        <dbReference type="Pfam" id="PF13472"/>
    </source>
</evidence>
<dbReference type="InterPro" id="IPR013830">
    <property type="entry name" value="SGNH_hydro"/>
</dbReference>